<reference evidence="1 2" key="1">
    <citation type="submission" date="2014-04" db="EMBL/GenBank/DDBJ databases">
        <authorList>
            <consortium name="DOE Joint Genome Institute"/>
            <person name="Kuo A."/>
            <person name="Kohler A."/>
            <person name="Jargeat P."/>
            <person name="Nagy L.G."/>
            <person name="Floudas D."/>
            <person name="Copeland A."/>
            <person name="Barry K.W."/>
            <person name="Cichocki N."/>
            <person name="Veneault-Fourrey C."/>
            <person name="LaButti K."/>
            <person name="Lindquist E.A."/>
            <person name="Lipzen A."/>
            <person name="Lundell T."/>
            <person name="Morin E."/>
            <person name="Murat C."/>
            <person name="Sun H."/>
            <person name="Tunlid A."/>
            <person name="Henrissat B."/>
            <person name="Grigoriev I.V."/>
            <person name="Hibbett D.S."/>
            <person name="Martin F."/>
            <person name="Nordberg H.P."/>
            <person name="Cantor M.N."/>
            <person name="Hua S.X."/>
        </authorList>
    </citation>
    <scope>NUCLEOTIDE SEQUENCE [LARGE SCALE GENOMIC DNA]</scope>
    <source>
        <strain evidence="1 2">Ve08.2h10</strain>
    </source>
</reference>
<organism evidence="1 2">
    <name type="scientific">Paxillus rubicundulus Ve08.2h10</name>
    <dbReference type="NCBI Taxonomy" id="930991"/>
    <lineage>
        <taxon>Eukaryota</taxon>
        <taxon>Fungi</taxon>
        <taxon>Dikarya</taxon>
        <taxon>Basidiomycota</taxon>
        <taxon>Agaricomycotina</taxon>
        <taxon>Agaricomycetes</taxon>
        <taxon>Agaricomycetidae</taxon>
        <taxon>Boletales</taxon>
        <taxon>Paxilineae</taxon>
        <taxon>Paxillaceae</taxon>
        <taxon>Paxillus</taxon>
    </lineage>
</organism>
<name>A0A0D0E851_9AGAM</name>
<sequence length="85" mass="9044">MTKSDTAIQGTNVLADVAIHACVRHRVSESVLVKNKASVGARVDGMCHILCHTSQLCSSKSTFLPISKTSVLCLVPSSFILLTDT</sequence>
<dbReference type="AlphaFoldDB" id="A0A0D0E851"/>
<dbReference type="Proteomes" id="UP000054538">
    <property type="component" value="Unassembled WGS sequence"/>
</dbReference>
<accession>A0A0D0E851</accession>
<dbReference type="InParanoid" id="A0A0D0E851"/>
<evidence type="ECO:0000313" key="2">
    <source>
        <dbReference type="Proteomes" id="UP000054538"/>
    </source>
</evidence>
<dbReference type="HOGENOM" id="CLU_2513305_0_0_1"/>
<gene>
    <name evidence="1" type="ORF">PAXRUDRAFT_437526</name>
</gene>
<evidence type="ECO:0000313" key="1">
    <source>
        <dbReference type="EMBL" id="KIK94620.1"/>
    </source>
</evidence>
<keyword evidence="2" id="KW-1185">Reference proteome</keyword>
<reference evidence="2" key="2">
    <citation type="submission" date="2015-01" db="EMBL/GenBank/DDBJ databases">
        <title>Evolutionary Origins and Diversification of the Mycorrhizal Mutualists.</title>
        <authorList>
            <consortium name="DOE Joint Genome Institute"/>
            <consortium name="Mycorrhizal Genomics Consortium"/>
            <person name="Kohler A."/>
            <person name="Kuo A."/>
            <person name="Nagy L.G."/>
            <person name="Floudas D."/>
            <person name="Copeland A."/>
            <person name="Barry K.W."/>
            <person name="Cichocki N."/>
            <person name="Veneault-Fourrey C."/>
            <person name="LaButti K."/>
            <person name="Lindquist E.A."/>
            <person name="Lipzen A."/>
            <person name="Lundell T."/>
            <person name="Morin E."/>
            <person name="Murat C."/>
            <person name="Riley R."/>
            <person name="Ohm R."/>
            <person name="Sun H."/>
            <person name="Tunlid A."/>
            <person name="Henrissat B."/>
            <person name="Grigoriev I.V."/>
            <person name="Hibbett D.S."/>
            <person name="Martin F."/>
        </authorList>
    </citation>
    <scope>NUCLEOTIDE SEQUENCE [LARGE SCALE GENOMIC DNA]</scope>
    <source>
        <strain evidence="2">Ve08.2h10</strain>
    </source>
</reference>
<dbReference type="EMBL" id="KN825094">
    <property type="protein sequence ID" value="KIK94620.1"/>
    <property type="molecule type" value="Genomic_DNA"/>
</dbReference>
<proteinExistence type="predicted"/>
<protein>
    <submittedName>
        <fullName evidence="1">Uncharacterized protein</fullName>
    </submittedName>
</protein>